<dbReference type="InterPro" id="IPR050267">
    <property type="entry name" value="Anti-sigma-factor_SerPK"/>
</dbReference>
<accession>A0ABN1A2Y8</accession>
<evidence type="ECO:0008006" key="3">
    <source>
        <dbReference type="Google" id="ProtNLM"/>
    </source>
</evidence>
<gene>
    <name evidence="1" type="ORF">GCM10009544_30670</name>
</gene>
<dbReference type="InterPro" id="IPR036890">
    <property type="entry name" value="HATPase_C_sf"/>
</dbReference>
<organism evidence="1 2">
    <name type="scientific">Streptomyces stramineus</name>
    <dbReference type="NCBI Taxonomy" id="173861"/>
    <lineage>
        <taxon>Bacteria</taxon>
        <taxon>Bacillati</taxon>
        <taxon>Actinomycetota</taxon>
        <taxon>Actinomycetes</taxon>
        <taxon>Kitasatosporales</taxon>
        <taxon>Streptomycetaceae</taxon>
        <taxon>Streptomyces</taxon>
    </lineage>
</organism>
<name>A0ABN1A2Y8_9ACTN</name>
<dbReference type="CDD" id="cd16936">
    <property type="entry name" value="HATPase_RsbW-like"/>
    <property type="match status" value="1"/>
</dbReference>
<sequence>MATVSPENLWSYTLNLPHDPRSTGIARLTLRGILRSHGRSELVDDAVLLTSELVTNAYRNSEGPAELRVRERPEVGVRISVWDTNPTVPAPFDTPPGDRERAGRAGKAQAHGLLIVRFCAENWGSHTFGGPYSGVGFRGKFLWCELGGKSPSDWGRGRLRRVRQ</sequence>
<dbReference type="PANTHER" id="PTHR35526:SF3">
    <property type="entry name" value="ANTI-SIGMA-F FACTOR RSBW"/>
    <property type="match status" value="1"/>
</dbReference>
<comment type="caution">
    <text evidence="1">The sequence shown here is derived from an EMBL/GenBank/DDBJ whole genome shotgun (WGS) entry which is preliminary data.</text>
</comment>
<dbReference type="Proteomes" id="UP001499895">
    <property type="component" value="Unassembled WGS sequence"/>
</dbReference>
<dbReference type="EMBL" id="BAAAHB010000029">
    <property type="protein sequence ID" value="GAA0466256.1"/>
    <property type="molecule type" value="Genomic_DNA"/>
</dbReference>
<evidence type="ECO:0000313" key="1">
    <source>
        <dbReference type="EMBL" id="GAA0466256.1"/>
    </source>
</evidence>
<dbReference type="RefSeq" id="WP_344090596.1">
    <property type="nucleotide sequence ID" value="NZ_BAAAHB010000029.1"/>
</dbReference>
<dbReference type="Gene3D" id="3.30.565.10">
    <property type="entry name" value="Histidine kinase-like ATPase, C-terminal domain"/>
    <property type="match status" value="1"/>
</dbReference>
<protein>
    <recommendedName>
        <fullName evidence="3">Histidine kinase/HSP90-like ATPase domain-containing protein</fullName>
    </recommendedName>
</protein>
<dbReference type="PANTHER" id="PTHR35526">
    <property type="entry name" value="ANTI-SIGMA-F FACTOR RSBW-RELATED"/>
    <property type="match status" value="1"/>
</dbReference>
<proteinExistence type="predicted"/>
<keyword evidence="2" id="KW-1185">Reference proteome</keyword>
<reference evidence="1 2" key="1">
    <citation type="journal article" date="2019" name="Int. J. Syst. Evol. Microbiol.">
        <title>The Global Catalogue of Microorganisms (GCM) 10K type strain sequencing project: providing services to taxonomists for standard genome sequencing and annotation.</title>
        <authorList>
            <consortium name="The Broad Institute Genomics Platform"/>
            <consortium name="The Broad Institute Genome Sequencing Center for Infectious Disease"/>
            <person name="Wu L."/>
            <person name="Ma J."/>
        </authorList>
    </citation>
    <scope>NUCLEOTIDE SEQUENCE [LARGE SCALE GENOMIC DNA]</scope>
    <source>
        <strain evidence="1 2">JCM 10649</strain>
    </source>
</reference>
<evidence type="ECO:0000313" key="2">
    <source>
        <dbReference type="Proteomes" id="UP001499895"/>
    </source>
</evidence>